<feature type="compositionally biased region" description="Basic and acidic residues" evidence="4">
    <location>
        <begin position="137"/>
        <end position="164"/>
    </location>
</feature>
<dbReference type="InterPro" id="IPR002735">
    <property type="entry name" value="Transl_init_fac_IF2/IF5_dom"/>
</dbReference>
<sequence length="375" mass="41368">MADEPLFDPSLKKRKKKTVAFTEDPLGPEADPTAPAPETIESTTLNGDAVDLGPVTAHEAMKAEQDKKRDEDDEFKAMFGDLKKKKKKKEIPLDLGEDSGTSTPTTVPPPTEAPQVTADDLDFSDMKKKKKSTKKKAALDMEAFEKELNESKKDSSEGKSKKGGEDEDEDDVPVDTSHLDDLDEAELGDNPFSRPDAPVAPVGVDAGTEAWLSSDRDYLYPELLTRFYASLHAANPALLSSSSKRYTIAPPSIHKEGNKKTIFANVTDICKKMHRQPEHVIQFLFAEMGTTGSVDGAGRLVIKGRFQQKQVENVLRRYIVEYVTCKTCKSLDTLLTKENRIFFMACESCGSRRSVNAIKSGFQAQVGKRSKNKTG</sequence>
<evidence type="ECO:0000256" key="3">
    <source>
        <dbReference type="ARBA" id="ARBA00022917"/>
    </source>
</evidence>
<feature type="region of interest" description="Disordered" evidence="4">
    <location>
        <begin position="1"/>
        <end position="52"/>
    </location>
</feature>
<comment type="caution">
    <text evidence="6">The sequence shown here is derived from an EMBL/GenBank/DDBJ whole genome shotgun (WGS) entry which is preliminary data.</text>
</comment>
<gene>
    <name evidence="6" type="ORF">D9756_008624</name>
</gene>
<keyword evidence="7" id="KW-1185">Reference proteome</keyword>
<dbReference type="InterPro" id="IPR016189">
    <property type="entry name" value="Transl_init_fac_IF2/IF5_N"/>
</dbReference>
<feature type="compositionally biased region" description="Low complexity" evidence="4">
    <location>
        <begin position="28"/>
        <end position="39"/>
    </location>
</feature>
<dbReference type="OrthoDB" id="10255414at2759"/>
<dbReference type="GO" id="GO:0003743">
    <property type="term" value="F:translation initiation factor activity"/>
    <property type="evidence" value="ECO:0007669"/>
    <property type="project" value="UniProtKB-KW"/>
</dbReference>
<dbReference type="PANTHER" id="PTHR23001:SF3">
    <property type="entry name" value="EUKARYOTIC TRANSLATION INITIATION FACTOR 2 SUBUNIT 2"/>
    <property type="match status" value="1"/>
</dbReference>
<evidence type="ECO:0000259" key="5">
    <source>
        <dbReference type="SMART" id="SM00653"/>
    </source>
</evidence>
<dbReference type="GO" id="GO:0005850">
    <property type="term" value="C:eukaryotic translation initiation factor 2 complex"/>
    <property type="evidence" value="ECO:0007669"/>
    <property type="project" value="TreeGrafter"/>
</dbReference>
<dbReference type="AlphaFoldDB" id="A0A8H5D1J3"/>
<feature type="region of interest" description="Disordered" evidence="4">
    <location>
        <begin position="80"/>
        <end position="177"/>
    </location>
</feature>
<keyword evidence="2" id="KW-0396">Initiation factor</keyword>
<evidence type="ECO:0000256" key="1">
    <source>
        <dbReference type="ARBA" id="ARBA00010397"/>
    </source>
</evidence>
<feature type="region of interest" description="Disordered" evidence="4">
    <location>
        <begin position="182"/>
        <end position="201"/>
    </location>
</feature>
<dbReference type="PANTHER" id="PTHR23001">
    <property type="entry name" value="EUKARYOTIC TRANSLATION INITIATION FACTOR"/>
    <property type="match status" value="1"/>
</dbReference>
<dbReference type="SUPFAM" id="SSF100966">
    <property type="entry name" value="Translation initiation factor 2 beta, aIF2beta, N-terminal domain"/>
    <property type="match status" value="1"/>
</dbReference>
<dbReference type="GO" id="GO:0031369">
    <property type="term" value="F:translation initiation factor binding"/>
    <property type="evidence" value="ECO:0007669"/>
    <property type="project" value="TreeGrafter"/>
</dbReference>
<protein>
    <recommendedName>
        <fullName evidence="5">Translation initiation factor IF2/IF5 domain-containing protein</fullName>
    </recommendedName>
</protein>
<dbReference type="Gene3D" id="3.30.30.170">
    <property type="match status" value="1"/>
</dbReference>
<accession>A0A8H5D1J3</accession>
<evidence type="ECO:0000256" key="4">
    <source>
        <dbReference type="SAM" id="MobiDB-lite"/>
    </source>
</evidence>
<evidence type="ECO:0000313" key="6">
    <source>
        <dbReference type="EMBL" id="KAF5350467.1"/>
    </source>
</evidence>
<evidence type="ECO:0000256" key="2">
    <source>
        <dbReference type="ARBA" id="ARBA00022540"/>
    </source>
</evidence>
<dbReference type="GO" id="GO:0001731">
    <property type="term" value="P:formation of translation preinitiation complex"/>
    <property type="evidence" value="ECO:0007669"/>
    <property type="project" value="TreeGrafter"/>
</dbReference>
<dbReference type="FunFam" id="3.30.30.170:FF:000001">
    <property type="entry name" value="Eukaryotic translation initiation factor 2 subunit"/>
    <property type="match status" value="1"/>
</dbReference>
<proteinExistence type="inferred from homology"/>
<keyword evidence="3" id="KW-0648">Protein biosynthesis</keyword>
<dbReference type="InterPro" id="IPR016190">
    <property type="entry name" value="Transl_init_fac_IF2/IF5_Zn-bd"/>
</dbReference>
<dbReference type="GO" id="GO:0003729">
    <property type="term" value="F:mRNA binding"/>
    <property type="evidence" value="ECO:0007669"/>
    <property type="project" value="TreeGrafter"/>
</dbReference>
<organism evidence="6 7">
    <name type="scientific">Leucocoprinus leucothites</name>
    <dbReference type="NCBI Taxonomy" id="201217"/>
    <lineage>
        <taxon>Eukaryota</taxon>
        <taxon>Fungi</taxon>
        <taxon>Dikarya</taxon>
        <taxon>Basidiomycota</taxon>
        <taxon>Agaricomycotina</taxon>
        <taxon>Agaricomycetes</taxon>
        <taxon>Agaricomycetidae</taxon>
        <taxon>Agaricales</taxon>
        <taxon>Agaricineae</taxon>
        <taxon>Agaricaceae</taxon>
        <taxon>Leucocoprinus</taxon>
    </lineage>
</organism>
<dbReference type="SMART" id="SM00653">
    <property type="entry name" value="eIF2B_5"/>
    <property type="match status" value="1"/>
</dbReference>
<comment type="similarity">
    <text evidence="1">Belongs to the eIF-2-beta/eIF-5 family.</text>
</comment>
<feature type="domain" description="Translation initiation factor IF2/IF5" evidence="5">
    <location>
        <begin position="243"/>
        <end position="352"/>
    </location>
</feature>
<dbReference type="EMBL" id="JAACJO010000014">
    <property type="protein sequence ID" value="KAF5350467.1"/>
    <property type="molecule type" value="Genomic_DNA"/>
</dbReference>
<dbReference type="Proteomes" id="UP000559027">
    <property type="component" value="Unassembled WGS sequence"/>
</dbReference>
<evidence type="ECO:0000313" key="7">
    <source>
        <dbReference type="Proteomes" id="UP000559027"/>
    </source>
</evidence>
<feature type="compositionally biased region" description="Basic residues" evidence="4">
    <location>
        <begin position="127"/>
        <end position="136"/>
    </location>
</feature>
<reference evidence="6 7" key="1">
    <citation type="journal article" date="2020" name="ISME J.">
        <title>Uncovering the hidden diversity of litter-decomposition mechanisms in mushroom-forming fungi.</title>
        <authorList>
            <person name="Floudas D."/>
            <person name="Bentzer J."/>
            <person name="Ahren D."/>
            <person name="Johansson T."/>
            <person name="Persson P."/>
            <person name="Tunlid A."/>
        </authorList>
    </citation>
    <scope>NUCLEOTIDE SEQUENCE [LARGE SCALE GENOMIC DNA]</scope>
    <source>
        <strain evidence="6 7">CBS 146.42</strain>
    </source>
</reference>
<dbReference type="Pfam" id="PF01873">
    <property type="entry name" value="eIF-5_eIF-2B"/>
    <property type="match status" value="1"/>
</dbReference>
<dbReference type="InterPro" id="IPR045196">
    <property type="entry name" value="IF2/IF5"/>
</dbReference>
<name>A0A8H5D1J3_9AGAR</name>
<dbReference type="SUPFAM" id="SSF75689">
    <property type="entry name" value="Zinc-binding domain of translation initiation factor 2 beta"/>
    <property type="match status" value="1"/>
</dbReference>